<dbReference type="InterPro" id="IPR011991">
    <property type="entry name" value="ArsR-like_HTH"/>
</dbReference>
<dbReference type="InterPro" id="IPR036390">
    <property type="entry name" value="WH_DNA-bd_sf"/>
</dbReference>
<dbReference type="PROSITE" id="PS50987">
    <property type="entry name" value="HTH_ARSR_2"/>
    <property type="match status" value="1"/>
</dbReference>
<dbReference type="InterPro" id="IPR001845">
    <property type="entry name" value="HTH_ArsR_DNA-bd_dom"/>
</dbReference>
<dbReference type="InterPro" id="IPR036388">
    <property type="entry name" value="WH-like_DNA-bd_sf"/>
</dbReference>
<comment type="caution">
    <text evidence="2">The sequence shown here is derived from an EMBL/GenBank/DDBJ whole genome shotgun (WGS) entry which is preliminary data.</text>
</comment>
<feature type="domain" description="HTH arsR-type" evidence="1">
    <location>
        <begin position="1"/>
        <end position="94"/>
    </location>
</feature>
<reference evidence="2 3" key="1">
    <citation type="submission" date="2020-03" db="EMBL/GenBank/DDBJ databases">
        <title>Metabolic flexibility allows generalist bacteria to become dominant in a frequently disturbed ecosystem.</title>
        <authorList>
            <person name="Chen Y.-J."/>
            <person name="Leung P.M."/>
            <person name="Bay S.K."/>
            <person name="Hugenholtz P."/>
            <person name="Kessler A.J."/>
            <person name="Shelley G."/>
            <person name="Waite D.W."/>
            <person name="Cook P.L."/>
            <person name="Greening C."/>
        </authorList>
    </citation>
    <scope>NUCLEOTIDE SEQUENCE [LARGE SCALE GENOMIC DNA]</scope>
    <source>
        <strain evidence="2">SS_bin_28</strain>
    </source>
</reference>
<dbReference type="Pfam" id="PF12840">
    <property type="entry name" value="HTH_20"/>
    <property type="match status" value="1"/>
</dbReference>
<evidence type="ECO:0000313" key="3">
    <source>
        <dbReference type="Proteomes" id="UP000547674"/>
    </source>
</evidence>
<dbReference type="SUPFAM" id="SSF46785">
    <property type="entry name" value="Winged helix' DNA-binding domain"/>
    <property type="match status" value="1"/>
</dbReference>
<dbReference type="PANTHER" id="PTHR38600">
    <property type="entry name" value="TRANSCRIPTIONAL REGULATORY PROTEIN"/>
    <property type="match status" value="1"/>
</dbReference>
<dbReference type="Gene3D" id="1.10.10.10">
    <property type="entry name" value="Winged helix-like DNA-binding domain superfamily/Winged helix DNA-binding domain"/>
    <property type="match status" value="1"/>
</dbReference>
<sequence length="112" mass="13364">MKASPPEENDVWRALADPSRREILDLLRKRSRTTNELCEFFLFSRYAVMKHLKVLEEASLIRVEREGRHRINHINPVPIQAIYRRWIKPFEKLPSDRLLRLKQIAEKGKESS</sequence>
<evidence type="ECO:0000313" key="2">
    <source>
        <dbReference type="EMBL" id="NNF07292.1"/>
    </source>
</evidence>
<dbReference type="EMBL" id="JABDJR010000444">
    <property type="protein sequence ID" value="NNF07292.1"/>
    <property type="molecule type" value="Genomic_DNA"/>
</dbReference>
<name>A0A7Y2EAH7_UNCEI</name>
<dbReference type="SMART" id="SM00418">
    <property type="entry name" value="HTH_ARSR"/>
    <property type="match status" value="1"/>
</dbReference>
<evidence type="ECO:0000259" key="1">
    <source>
        <dbReference type="PROSITE" id="PS50987"/>
    </source>
</evidence>
<dbReference type="PANTHER" id="PTHR38600:SF1">
    <property type="entry name" value="TRANSCRIPTIONAL REGULATORY PROTEIN"/>
    <property type="match status" value="1"/>
</dbReference>
<proteinExistence type="predicted"/>
<dbReference type="Proteomes" id="UP000547674">
    <property type="component" value="Unassembled WGS sequence"/>
</dbReference>
<dbReference type="NCBIfam" id="NF033788">
    <property type="entry name" value="HTH_metalloreg"/>
    <property type="match status" value="1"/>
</dbReference>
<dbReference type="CDD" id="cd00090">
    <property type="entry name" value="HTH_ARSR"/>
    <property type="match status" value="1"/>
</dbReference>
<dbReference type="AlphaFoldDB" id="A0A7Y2EAH7"/>
<dbReference type="PRINTS" id="PR00778">
    <property type="entry name" value="HTHARSR"/>
</dbReference>
<organism evidence="2 3">
    <name type="scientific">Eiseniibacteriota bacterium</name>
    <dbReference type="NCBI Taxonomy" id="2212470"/>
    <lineage>
        <taxon>Bacteria</taxon>
        <taxon>Candidatus Eiseniibacteriota</taxon>
    </lineage>
</organism>
<dbReference type="GO" id="GO:0003700">
    <property type="term" value="F:DNA-binding transcription factor activity"/>
    <property type="evidence" value="ECO:0007669"/>
    <property type="project" value="InterPro"/>
</dbReference>
<gene>
    <name evidence="2" type="ORF">HKN21_11075</name>
</gene>
<accession>A0A7Y2EAH7</accession>
<protein>
    <submittedName>
        <fullName evidence="2">Winged helix-turn-helix transcriptional regulator</fullName>
    </submittedName>
</protein>